<dbReference type="PANTHER" id="PTHR42770:SF7">
    <property type="entry name" value="MEMBRANE PROTEIN"/>
    <property type="match status" value="1"/>
</dbReference>
<feature type="transmembrane region" description="Helical" evidence="6">
    <location>
        <begin position="277"/>
        <end position="299"/>
    </location>
</feature>
<dbReference type="InterPro" id="IPR050367">
    <property type="entry name" value="APC_superfamily"/>
</dbReference>
<sequence>MRPGSKDANEVVSPDRVGLVRSLGRWGLTTLTINCVVGAGILGLPGKVYALAGASTGLVVAGAAILALAAALCLAELGSRMDGSGGPVEYCTAAFGPVAGFAAGWLLWAATVLAAASLLNLFATMVAPDAHTMIVVGTGLGLTVLTCAGMGRSAIASGALTVLKLGLLAGVAIAGLTTSAAPATLPSTAAQPVTALILMFFAFVGFERPTAVAGEVVDPRRAVPFALLAGMAVVTALYAGVIAACWRGVPNLALSERPVGDLLGRLFGSEVARGAELAAAVIVLGTLVSQWITAPRLMLALSESRQLPAIFGRIASGRGTPDMAIVTTGIVAVFLALGGDFVTGIAASSASRLLIFMGCAAALLRLRRQRGIPEARFHLPLGAAVATCVILVCGALLVVASAELARLGVLIVVGGLLWLISNGKRWFQRM</sequence>
<evidence type="ECO:0000313" key="8">
    <source>
        <dbReference type="Proteomes" id="UP000244189"/>
    </source>
</evidence>
<feature type="transmembrane region" description="Helical" evidence="6">
    <location>
        <begin position="50"/>
        <end position="75"/>
    </location>
</feature>
<keyword evidence="5 6" id="KW-0472">Membrane</keyword>
<feature type="transmembrane region" description="Helical" evidence="6">
    <location>
        <begin position="227"/>
        <end position="249"/>
    </location>
</feature>
<dbReference type="PANTHER" id="PTHR42770">
    <property type="entry name" value="AMINO ACID TRANSPORTER-RELATED"/>
    <property type="match status" value="1"/>
</dbReference>
<dbReference type="InterPro" id="IPR002293">
    <property type="entry name" value="AA/rel_permease1"/>
</dbReference>
<dbReference type="GO" id="GO:0022857">
    <property type="term" value="F:transmembrane transporter activity"/>
    <property type="evidence" value="ECO:0007669"/>
    <property type="project" value="InterPro"/>
</dbReference>
<feature type="transmembrane region" description="Helical" evidence="6">
    <location>
        <begin position="26"/>
        <end position="44"/>
    </location>
</feature>
<evidence type="ECO:0000256" key="5">
    <source>
        <dbReference type="ARBA" id="ARBA00023136"/>
    </source>
</evidence>
<feature type="transmembrane region" description="Helical" evidence="6">
    <location>
        <begin position="345"/>
        <end position="366"/>
    </location>
</feature>
<comment type="caution">
    <text evidence="7">The sequence shown here is derived from an EMBL/GenBank/DDBJ whole genome shotgun (WGS) entry which is preliminary data.</text>
</comment>
<feature type="transmembrane region" description="Helical" evidence="6">
    <location>
        <begin position="162"/>
        <end position="183"/>
    </location>
</feature>
<dbReference type="Pfam" id="PF13520">
    <property type="entry name" value="AA_permease_2"/>
    <property type="match status" value="1"/>
</dbReference>
<dbReference type="GO" id="GO:0005886">
    <property type="term" value="C:plasma membrane"/>
    <property type="evidence" value="ECO:0007669"/>
    <property type="project" value="UniProtKB-SubCell"/>
</dbReference>
<feature type="transmembrane region" description="Helical" evidence="6">
    <location>
        <begin position="378"/>
        <end position="398"/>
    </location>
</feature>
<comment type="subcellular location">
    <subcellularLocation>
        <location evidence="1">Cell membrane</location>
        <topology evidence="1">Multi-pass membrane protein</topology>
    </subcellularLocation>
</comment>
<accession>A0A2T5GJC3</accession>
<keyword evidence="2" id="KW-1003">Cell membrane</keyword>
<feature type="transmembrane region" description="Helical" evidence="6">
    <location>
        <begin position="87"/>
        <end position="110"/>
    </location>
</feature>
<feature type="transmembrane region" description="Helical" evidence="6">
    <location>
        <begin position="404"/>
        <end position="421"/>
    </location>
</feature>
<gene>
    <name evidence="7" type="ORF">C8J26_3163</name>
</gene>
<feature type="transmembrane region" description="Helical" evidence="6">
    <location>
        <begin position="320"/>
        <end position="339"/>
    </location>
</feature>
<reference evidence="7 8" key="1">
    <citation type="submission" date="2018-04" db="EMBL/GenBank/DDBJ databases">
        <title>Genomic Encyclopedia of Type Strains, Phase III (KMG-III): the genomes of soil and plant-associated and newly described type strains.</title>
        <authorList>
            <person name="Whitman W."/>
        </authorList>
    </citation>
    <scope>NUCLEOTIDE SEQUENCE [LARGE SCALE GENOMIC DNA]</scope>
    <source>
        <strain evidence="7 8">MA101b</strain>
    </source>
</reference>
<dbReference type="PIRSF" id="PIRSF006060">
    <property type="entry name" value="AA_transporter"/>
    <property type="match status" value="1"/>
</dbReference>
<dbReference type="Proteomes" id="UP000244189">
    <property type="component" value="Unassembled WGS sequence"/>
</dbReference>
<dbReference type="RefSeq" id="WP_107959155.1">
    <property type="nucleotide sequence ID" value="NZ_QAOG01000005.1"/>
</dbReference>
<evidence type="ECO:0000313" key="7">
    <source>
        <dbReference type="EMBL" id="PTQ59414.1"/>
    </source>
</evidence>
<evidence type="ECO:0000256" key="1">
    <source>
        <dbReference type="ARBA" id="ARBA00004651"/>
    </source>
</evidence>
<keyword evidence="3 6" id="KW-0812">Transmembrane</keyword>
<evidence type="ECO:0000256" key="6">
    <source>
        <dbReference type="SAM" id="Phobius"/>
    </source>
</evidence>
<organism evidence="7 8">
    <name type="scientific">Sphingomonas aurantiaca</name>
    <dbReference type="NCBI Taxonomy" id="185949"/>
    <lineage>
        <taxon>Bacteria</taxon>
        <taxon>Pseudomonadati</taxon>
        <taxon>Pseudomonadota</taxon>
        <taxon>Alphaproteobacteria</taxon>
        <taxon>Sphingomonadales</taxon>
        <taxon>Sphingomonadaceae</taxon>
        <taxon>Sphingomonas</taxon>
    </lineage>
</organism>
<feature type="transmembrane region" description="Helical" evidence="6">
    <location>
        <begin position="189"/>
        <end position="206"/>
    </location>
</feature>
<name>A0A2T5GJC3_9SPHN</name>
<proteinExistence type="predicted"/>
<evidence type="ECO:0000256" key="4">
    <source>
        <dbReference type="ARBA" id="ARBA00022989"/>
    </source>
</evidence>
<keyword evidence="8" id="KW-1185">Reference proteome</keyword>
<dbReference type="Gene3D" id="1.20.1740.10">
    <property type="entry name" value="Amino acid/polyamine transporter I"/>
    <property type="match status" value="1"/>
</dbReference>
<evidence type="ECO:0000256" key="3">
    <source>
        <dbReference type="ARBA" id="ARBA00022692"/>
    </source>
</evidence>
<keyword evidence="4 6" id="KW-1133">Transmembrane helix</keyword>
<dbReference type="EMBL" id="QAOG01000005">
    <property type="protein sequence ID" value="PTQ59414.1"/>
    <property type="molecule type" value="Genomic_DNA"/>
</dbReference>
<feature type="transmembrane region" description="Helical" evidence="6">
    <location>
        <begin position="130"/>
        <end position="150"/>
    </location>
</feature>
<dbReference type="AlphaFoldDB" id="A0A2T5GJC3"/>
<protein>
    <submittedName>
        <fullName evidence="7">Amino acid/polyamine/organocation transporter (APC superfamily)</fullName>
    </submittedName>
</protein>
<evidence type="ECO:0000256" key="2">
    <source>
        <dbReference type="ARBA" id="ARBA00022475"/>
    </source>
</evidence>